<organism evidence="3">
    <name type="scientific">marine sediment metagenome</name>
    <dbReference type="NCBI Taxonomy" id="412755"/>
    <lineage>
        <taxon>unclassified sequences</taxon>
        <taxon>metagenomes</taxon>
        <taxon>ecological metagenomes</taxon>
    </lineage>
</organism>
<dbReference type="PROSITE" id="PS50943">
    <property type="entry name" value="HTH_CROC1"/>
    <property type="match status" value="1"/>
</dbReference>
<dbReference type="CDD" id="cd00093">
    <property type="entry name" value="HTH_XRE"/>
    <property type="match status" value="1"/>
</dbReference>
<sequence length="92" mass="10314">MSGDRASAPPGRTRRRLGPTWDAASVRTLRRHLGLTQRGMAQELGTRQQTVSEWETGLYRPRGASVRLLTIIAERAGFEYEARGSSSKKRED</sequence>
<protein>
    <recommendedName>
        <fullName evidence="2">HTH cro/C1-type domain-containing protein</fullName>
    </recommendedName>
</protein>
<reference evidence="3" key="1">
    <citation type="journal article" date="2015" name="Nature">
        <title>Complex archaea that bridge the gap between prokaryotes and eukaryotes.</title>
        <authorList>
            <person name="Spang A."/>
            <person name="Saw J.H."/>
            <person name="Jorgensen S.L."/>
            <person name="Zaremba-Niedzwiedzka K."/>
            <person name="Martijn J."/>
            <person name="Lind A.E."/>
            <person name="van Eijk R."/>
            <person name="Schleper C."/>
            <person name="Guy L."/>
            <person name="Ettema T.J."/>
        </authorList>
    </citation>
    <scope>NUCLEOTIDE SEQUENCE</scope>
</reference>
<feature type="region of interest" description="Disordered" evidence="1">
    <location>
        <begin position="1"/>
        <end position="21"/>
    </location>
</feature>
<comment type="caution">
    <text evidence="3">The sequence shown here is derived from an EMBL/GenBank/DDBJ whole genome shotgun (WGS) entry which is preliminary data.</text>
</comment>
<feature type="domain" description="HTH cro/C1-type" evidence="2">
    <location>
        <begin position="26"/>
        <end position="61"/>
    </location>
</feature>
<evidence type="ECO:0000256" key="1">
    <source>
        <dbReference type="SAM" id="MobiDB-lite"/>
    </source>
</evidence>
<proteinExistence type="predicted"/>
<evidence type="ECO:0000259" key="2">
    <source>
        <dbReference type="PROSITE" id="PS50943"/>
    </source>
</evidence>
<dbReference type="SUPFAM" id="SSF47413">
    <property type="entry name" value="lambda repressor-like DNA-binding domains"/>
    <property type="match status" value="1"/>
</dbReference>
<dbReference type="Pfam" id="PF01381">
    <property type="entry name" value="HTH_3"/>
    <property type="match status" value="1"/>
</dbReference>
<dbReference type="InterPro" id="IPR001387">
    <property type="entry name" value="Cro/C1-type_HTH"/>
</dbReference>
<gene>
    <name evidence="3" type="ORF">LCGC14_2709270</name>
</gene>
<evidence type="ECO:0000313" key="3">
    <source>
        <dbReference type="EMBL" id="KKK91804.1"/>
    </source>
</evidence>
<dbReference type="InterPro" id="IPR010982">
    <property type="entry name" value="Lambda_DNA-bd_dom_sf"/>
</dbReference>
<dbReference type="AlphaFoldDB" id="A0A0F9BMF5"/>
<dbReference type="GO" id="GO:0003677">
    <property type="term" value="F:DNA binding"/>
    <property type="evidence" value="ECO:0007669"/>
    <property type="project" value="InterPro"/>
</dbReference>
<dbReference type="Gene3D" id="1.10.260.40">
    <property type="entry name" value="lambda repressor-like DNA-binding domains"/>
    <property type="match status" value="1"/>
</dbReference>
<accession>A0A0F9BMF5</accession>
<name>A0A0F9BMF5_9ZZZZ</name>
<dbReference type="SMART" id="SM00530">
    <property type="entry name" value="HTH_XRE"/>
    <property type="match status" value="1"/>
</dbReference>
<dbReference type="EMBL" id="LAZR01048491">
    <property type="protein sequence ID" value="KKK91804.1"/>
    <property type="molecule type" value="Genomic_DNA"/>
</dbReference>